<feature type="compositionally biased region" description="Polar residues" evidence="1">
    <location>
        <begin position="11"/>
        <end position="25"/>
    </location>
</feature>
<accession>A0A1F7FCS3</accession>
<evidence type="ECO:0000313" key="3">
    <source>
        <dbReference type="Proteomes" id="UP000179243"/>
    </source>
</evidence>
<reference evidence="2 3" key="1">
    <citation type="journal article" date="2016" name="Nat. Commun.">
        <title>Thousands of microbial genomes shed light on interconnected biogeochemical processes in an aquifer system.</title>
        <authorList>
            <person name="Anantharaman K."/>
            <person name="Brown C.T."/>
            <person name="Hug L.A."/>
            <person name="Sharon I."/>
            <person name="Castelle C.J."/>
            <person name="Probst A.J."/>
            <person name="Thomas B.C."/>
            <person name="Singh A."/>
            <person name="Wilkins M.J."/>
            <person name="Karaoz U."/>
            <person name="Brodie E.L."/>
            <person name="Williams K.H."/>
            <person name="Hubbard S.S."/>
            <person name="Banfield J.F."/>
        </authorList>
    </citation>
    <scope>NUCLEOTIDE SEQUENCE [LARGE SCALE GENOMIC DNA]</scope>
</reference>
<protein>
    <submittedName>
        <fullName evidence="2">Uncharacterized protein</fullName>
    </submittedName>
</protein>
<evidence type="ECO:0000256" key="1">
    <source>
        <dbReference type="SAM" id="MobiDB-lite"/>
    </source>
</evidence>
<name>A0A1F7FCS3_UNCRA</name>
<gene>
    <name evidence="2" type="ORF">A2519_18065</name>
</gene>
<dbReference type="EMBL" id="MFYX01000074">
    <property type="protein sequence ID" value="OGK04267.1"/>
    <property type="molecule type" value="Genomic_DNA"/>
</dbReference>
<proteinExistence type="predicted"/>
<evidence type="ECO:0000313" key="2">
    <source>
        <dbReference type="EMBL" id="OGK04267.1"/>
    </source>
</evidence>
<comment type="caution">
    <text evidence="2">The sequence shown here is derived from an EMBL/GenBank/DDBJ whole genome shotgun (WGS) entry which is preliminary data.</text>
</comment>
<sequence length="80" mass="8660">MKIQAAMHPQTVEQAKKASSSANTSLKKTAIGARDSVEISSSVLGNRALESVKAKIRNRYYNSDAVLDDLSDKFAKLFSA</sequence>
<dbReference type="AlphaFoldDB" id="A0A1F7FCS3"/>
<organism evidence="2 3">
    <name type="scientific">Candidatus Raymondbacteria bacterium RIFOXYD12_FULL_49_13</name>
    <dbReference type="NCBI Taxonomy" id="1817890"/>
    <lineage>
        <taxon>Bacteria</taxon>
        <taxon>Raymondiibacteriota</taxon>
    </lineage>
</organism>
<feature type="region of interest" description="Disordered" evidence="1">
    <location>
        <begin position="1"/>
        <end position="25"/>
    </location>
</feature>
<dbReference type="Proteomes" id="UP000179243">
    <property type="component" value="Unassembled WGS sequence"/>
</dbReference>